<keyword evidence="7" id="KW-1185">Reference proteome</keyword>
<keyword evidence="2" id="KW-0547">Nucleotide-binding</keyword>
<organism evidence="6 7">
    <name type="scientific">Prescottella agglutinans</name>
    <dbReference type="NCBI Taxonomy" id="1644129"/>
    <lineage>
        <taxon>Bacteria</taxon>
        <taxon>Bacillati</taxon>
        <taxon>Actinomycetota</taxon>
        <taxon>Actinomycetes</taxon>
        <taxon>Mycobacteriales</taxon>
        <taxon>Nocardiaceae</taxon>
        <taxon>Prescottella</taxon>
    </lineage>
</organism>
<accession>A0ABT6MCX3</accession>
<name>A0ABT6MCX3_9NOCA</name>
<dbReference type="EMBL" id="JARXVC010000008">
    <property type="protein sequence ID" value="MDH6282169.1"/>
    <property type="molecule type" value="Genomic_DNA"/>
</dbReference>
<sequence length="270" mass="28416">MSNRSALLSLRGVAIDRGRRTVLSGLDLDIAPGSVVGLIGPNGSGKTTLLSAVGAGAPVRSGGIYCDETELTRLRPPQRARYVAYVPQHTHLDFDLSVREIVELGTLVTGSAETRESLVITAMTRAGCAHLADRPASRLSGGESQLVHIARALAQDAPVLVMDEPISALDIAHQLAVLTLARAHVRDADARHARAVVASLHDIDLAARFCDHLVLLSAGEIVASGPPDEVLDPAVLSEVYGVSVRTSRDDASGALRVTAFTSHRSPKDPV</sequence>
<protein>
    <submittedName>
        <fullName evidence="6">ABC-type cobalamin/Fe3+-siderophores transport system ATPase subunit</fullName>
    </submittedName>
</protein>
<proteinExistence type="predicted"/>
<dbReference type="InterPro" id="IPR003593">
    <property type="entry name" value="AAA+_ATPase"/>
</dbReference>
<dbReference type="PROSITE" id="PS50893">
    <property type="entry name" value="ABC_TRANSPORTER_2"/>
    <property type="match status" value="1"/>
</dbReference>
<dbReference type="Pfam" id="PF00005">
    <property type="entry name" value="ABC_tran"/>
    <property type="match status" value="1"/>
</dbReference>
<reference evidence="6 7" key="1">
    <citation type="submission" date="2023-04" db="EMBL/GenBank/DDBJ databases">
        <title>Forest soil microbial communities from Buena Vista Peninsula, Colon Province, Panama.</title>
        <authorList>
            <person name="Bouskill N."/>
        </authorList>
    </citation>
    <scope>NUCLEOTIDE SEQUENCE [LARGE SCALE GENOMIC DNA]</scope>
    <source>
        <strain evidence="6 7">CFH S0262</strain>
    </source>
</reference>
<dbReference type="PANTHER" id="PTHR42794:SF1">
    <property type="entry name" value="HEMIN IMPORT ATP-BINDING PROTEIN HMUV"/>
    <property type="match status" value="1"/>
</dbReference>
<dbReference type="Proteomes" id="UP001160334">
    <property type="component" value="Unassembled WGS sequence"/>
</dbReference>
<evidence type="ECO:0000313" key="7">
    <source>
        <dbReference type="Proteomes" id="UP001160334"/>
    </source>
</evidence>
<dbReference type="InterPro" id="IPR027417">
    <property type="entry name" value="P-loop_NTPase"/>
</dbReference>
<feature type="domain" description="ABC transporter" evidence="5">
    <location>
        <begin position="8"/>
        <end position="243"/>
    </location>
</feature>
<keyword evidence="3" id="KW-0067">ATP-binding</keyword>
<dbReference type="CDD" id="cd03214">
    <property type="entry name" value="ABC_Iron-Siderophores_B12_Hemin"/>
    <property type="match status" value="1"/>
</dbReference>
<gene>
    <name evidence="6" type="ORF">M2280_003392</name>
</gene>
<dbReference type="RefSeq" id="WP_280761458.1">
    <property type="nucleotide sequence ID" value="NZ_JARXVC010000008.1"/>
</dbReference>
<dbReference type="Gene3D" id="3.40.50.300">
    <property type="entry name" value="P-loop containing nucleotide triphosphate hydrolases"/>
    <property type="match status" value="1"/>
</dbReference>
<dbReference type="InterPro" id="IPR003439">
    <property type="entry name" value="ABC_transporter-like_ATP-bd"/>
</dbReference>
<dbReference type="PANTHER" id="PTHR42794">
    <property type="entry name" value="HEMIN IMPORT ATP-BINDING PROTEIN HMUV"/>
    <property type="match status" value="1"/>
</dbReference>
<keyword evidence="4" id="KW-1278">Translocase</keyword>
<evidence type="ECO:0000256" key="3">
    <source>
        <dbReference type="ARBA" id="ARBA00022840"/>
    </source>
</evidence>
<evidence type="ECO:0000256" key="4">
    <source>
        <dbReference type="ARBA" id="ARBA00022967"/>
    </source>
</evidence>
<dbReference type="SMART" id="SM00382">
    <property type="entry name" value="AAA"/>
    <property type="match status" value="1"/>
</dbReference>
<evidence type="ECO:0000256" key="2">
    <source>
        <dbReference type="ARBA" id="ARBA00022741"/>
    </source>
</evidence>
<evidence type="ECO:0000313" key="6">
    <source>
        <dbReference type="EMBL" id="MDH6282169.1"/>
    </source>
</evidence>
<comment type="caution">
    <text evidence="6">The sequence shown here is derived from an EMBL/GenBank/DDBJ whole genome shotgun (WGS) entry which is preliminary data.</text>
</comment>
<evidence type="ECO:0000256" key="1">
    <source>
        <dbReference type="ARBA" id="ARBA00022448"/>
    </source>
</evidence>
<dbReference type="SUPFAM" id="SSF52540">
    <property type="entry name" value="P-loop containing nucleoside triphosphate hydrolases"/>
    <property type="match status" value="1"/>
</dbReference>
<evidence type="ECO:0000259" key="5">
    <source>
        <dbReference type="PROSITE" id="PS50893"/>
    </source>
</evidence>
<keyword evidence="1" id="KW-0813">Transport</keyword>